<dbReference type="InterPro" id="IPR001851">
    <property type="entry name" value="ABC_transp_permease"/>
</dbReference>
<dbReference type="PANTHER" id="PTHR43370:SF1">
    <property type="entry name" value="GUANOSINE ABC TRANSPORTER PERMEASE PROTEIN NUPQ"/>
    <property type="match status" value="1"/>
</dbReference>
<feature type="transmembrane region" description="Helical" evidence="6">
    <location>
        <begin position="136"/>
        <end position="156"/>
    </location>
</feature>
<dbReference type="GO" id="GO:0022857">
    <property type="term" value="F:transmembrane transporter activity"/>
    <property type="evidence" value="ECO:0007669"/>
    <property type="project" value="InterPro"/>
</dbReference>
<feature type="transmembrane region" description="Helical" evidence="6">
    <location>
        <begin position="87"/>
        <end position="109"/>
    </location>
</feature>
<proteinExistence type="predicted"/>
<dbReference type="Proteomes" id="UP000276542">
    <property type="component" value="Unassembled WGS sequence"/>
</dbReference>
<keyword evidence="3 6" id="KW-0812">Transmembrane</keyword>
<evidence type="ECO:0000313" key="8">
    <source>
        <dbReference type="Proteomes" id="UP000276542"/>
    </source>
</evidence>
<evidence type="ECO:0000256" key="5">
    <source>
        <dbReference type="ARBA" id="ARBA00023136"/>
    </source>
</evidence>
<sequence length="305" mass="30402">MIAAILASGLGFAIPLLVAATGELVSERAGVLNMSLEGMMLTGAFSSVIGAVESGSAVVGLFWGIAAGLALGMVQALASVVLRADQIVTGLALNALALAGTTFGARLLFTDRGAEVPGFDGLDLGAVGDLPVIGPALGQSVLAYVLVLSVAVVAVITSRRTSWGIAIDAAGEDAVRADWAGVPVNRVRFASVLLAGALAGAAGAQLALSEVHTFTDNMTAGAGYLAVVAVIAGRWRALPTVVATLAFGVAQALQYSLPAVGVDVPTGLLLMLPYAIALLATAGLVASSRAPSALTRPFARSATGR</sequence>
<evidence type="ECO:0000256" key="3">
    <source>
        <dbReference type="ARBA" id="ARBA00022692"/>
    </source>
</evidence>
<dbReference type="Pfam" id="PF02653">
    <property type="entry name" value="BPD_transp_2"/>
    <property type="match status" value="1"/>
</dbReference>
<comment type="subcellular location">
    <subcellularLocation>
        <location evidence="1">Cell membrane</location>
        <topology evidence="1">Multi-pass membrane protein</topology>
    </subcellularLocation>
</comment>
<evidence type="ECO:0000256" key="2">
    <source>
        <dbReference type="ARBA" id="ARBA00022475"/>
    </source>
</evidence>
<dbReference type="CDD" id="cd06580">
    <property type="entry name" value="TM_PBP1_transp_TpRbsC_like"/>
    <property type="match status" value="1"/>
</dbReference>
<dbReference type="EMBL" id="QYRP01000002">
    <property type="protein sequence ID" value="RJS48000.1"/>
    <property type="molecule type" value="Genomic_DNA"/>
</dbReference>
<dbReference type="AlphaFoldDB" id="A0A3A5HJF2"/>
<feature type="transmembrane region" description="Helical" evidence="6">
    <location>
        <begin position="267"/>
        <end position="286"/>
    </location>
</feature>
<evidence type="ECO:0000256" key="6">
    <source>
        <dbReference type="SAM" id="Phobius"/>
    </source>
</evidence>
<keyword evidence="5 6" id="KW-0472">Membrane</keyword>
<feature type="transmembrane region" description="Helical" evidence="6">
    <location>
        <begin position="189"/>
        <end position="208"/>
    </location>
</feature>
<feature type="transmembrane region" description="Helical" evidence="6">
    <location>
        <begin position="237"/>
        <end position="255"/>
    </location>
</feature>
<accession>A0A3A5HJF2</accession>
<keyword evidence="8" id="KW-1185">Reference proteome</keyword>
<protein>
    <submittedName>
        <fullName evidence="7">ABC transporter permease</fullName>
    </submittedName>
</protein>
<dbReference type="OrthoDB" id="9792579at2"/>
<keyword evidence="4 6" id="KW-1133">Transmembrane helix</keyword>
<reference evidence="8" key="1">
    <citation type="submission" date="2018-09" db="EMBL/GenBank/DDBJ databases">
        <authorList>
            <person name="Zhu H."/>
        </authorList>
    </citation>
    <scope>NUCLEOTIDE SEQUENCE [LARGE SCALE GENOMIC DNA]</scope>
    <source>
        <strain evidence="8">K1W22B-1</strain>
    </source>
</reference>
<gene>
    <name evidence="7" type="ORF">D4739_15635</name>
</gene>
<evidence type="ECO:0000256" key="1">
    <source>
        <dbReference type="ARBA" id="ARBA00004651"/>
    </source>
</evidence>
<keyword evidence="2" id="KW-1003">Cell membrane</keyword>
<evidence type="ECO:0000256" key="4">
    <source>
        <dbReference type="ARBA" id="ARBA00022989"/>
    </source>
</evidence>
<dbReference type="GO" id="GO:0005886">
    <property type="term" value="C:plasma membrane"/>
    <property type="evidence" value="ECO:0007669"/>
    <property type="project" value="UniProtKB-SubCell"/>
</dbReference>
<feature type="transmembrane region" description="Helical" evidence="6">
    <location>
        <begin position="214"/>
        <end position="232"/>
    </location>
</feature>
<name>A0A3A5HJF2_9ACTN</name>
<comment type="caution">
    <text evidence="7">The sequence shown here is derived from an EMBL/GenBank/DDBJ whole genome shotgun (WGS) entry which is preliminary data.</text>
</comment>
<organism evidence="7 8">
    <name type="scientific">Nocardioides cavernaquae</name>
    <dbReference type="NCBI Taxonomy" id="2321396"/>
    <lineage>
        <taxon>Bacteria</taxon>
        <taxon>Bacillati</taxon>
        <taxon>Actinomycetota</taxon>
        <taxon>Actinomycetes</taxon>
        <taxon>Propionibacteriales</taxon>
        <taxon>Nocardioidaceae</taxon>
        <taxon>Nocardioides</taxon>
    </lineage>
</organism>
<evidence type="ECO:0000313" key="7">
    <source>
        <dbReference type="EMBL" id="RJS48000.1"/>
    </source>
</evidence>
<dbReference type="PANTHER" id="PTHR43370">
    <property type="entry name" value="SUGAR ABC TRANSPORTER INTEGRAL MEMBRANE PROTEIN-RELATED"/>
    <property type="match status" value="1"/>
</dbReference>